<evidence type="ECO:0000256" key="4">
    <source>
        <dbReference type="ARBA" id="ARBA00022824"/>
    </source>
</evidence>
<keyword evidence="12" id="KW-0326">Glycosidase</keyword>
<dbReference type="PRINTS" id="PR00747">
    <property type="entry name" value="GLYHDRLASE47"/>
</dbReference>
<comment type="function">
    <text evidence="9">Extracts misfolded glycoproteins, but not glycoproteins undergoing productive folding, from the calnexin cycle. It is directly involved in endoplasmic reticulum-associated degradation (ERAD) and targets misfolded glycoproteins for degradation in an N-glycan-independent manner, probably by forming a complex with SEL1L. It has low mannosidase activity, catalyzing mannose trimming from Man8GlcNAc2 to Man7GlcNAc2.</text>
</comment>
<dbReference type="Proteomes" id="UP000790347">
    <property type="component" value="Unassembled WGS sequence"/>
</dbReference>
<dbReference type="EC" id="3.2.1.-" evidence="12"/>
<evidence type="ECO:0000256" key="9">
    <source>
        <dbReference type="ARBA" id="ARBA00060207"/>
    </source>
</evidence>
<keyword evidence="5" id="KW-0735">Signal-anchor</keyword>
<name>A0A922HKE6_DERFA</name>
<dbReference type="GO" id="GO:0005975">
    <property type="term" value="P:carbohydrate metabolic process"/>
    <property type="evidence" value="ECO:0007669"/>
    <property type="project" value="InterPro"/>
</dbReference>
<feature type="active site" evidence="10">
    <location>
        <position position="329"/>
    </location>
</feature>
<keyword evidence="3 13" id="KW-0812">Transmembrane</keyword>
<feature type="active site" evidence="10">
    <location>
        <position position="452"/>
    </location>
</feature>
<evidence type="ECO:0000256" key="7">
    <source>
        <dbReference type="ARBA" id="ARBA00023136"/>
    </source>
</evidence>
<reference evidence="14" key="1">
    <citation type="submission" date="2013-05" db="EMBL/GenBank/DDBJ databases">
        <authorList>
            <person name="Yim A.K.Y."/>
            <person name="Chan T.F."/>
            <person name="Ji K.M."/>
            <person name="Liu X.Y."/>
            <person name="Zhou J.W."/>
            <person name="Li R.Q."/>
            <person name="Yang K.Y."/>
            <person name="Li J."/>
            <person name="Li M."/>
            <person name="Law P.T.W."/>
            <person name="Wu Y.L."/>
            <person name="Cai Z.L."/>
            <person name="Qin H."/>
            <person name="Bao Y."/>
            <person name="Leung R.K.K."/>
            <person name="Ng P.K.S."/>
            <person name="Zou J."/>
            <person name="Zhong X.J."/>
            <person name="Ran P.X."/>
            <person name="Zhong N.S."/>
            <person name="Liu Z.G."/>
            <person name="Tsui S.K.W."/>
        </authorList>
    </citation>
    <scope>NUCLEOTIDE SEQUENCE</scope>
    <source>
        <strain evidence="14">Derf</strain>
        <tissue evidence="14">Whole organism</tissue>
    </source>
</reference>
<keyword evidence="11" id="KW-0106">Calcium</keyword>
<keyword evidence="8" id="KW-0325">Glycoprotein</keyword>
<dbReference type="GO" id="GO:0004571">
    <property type="term" value="F:mannosyl-oligosaccharide 1,2-alpha-mannosidase activity"/>
    <property type="evidence" value="ECO:0007669"/>
    <property type="project" value="InterPro"/>
</dbReference>
<feature type="binding site" evidence="11">
    <location>
        <position position="539"/>
    </location>
    <ligand>
        <name>Ca(2+)</name>
        <dbReference type="ChEBI" id="CHEBI:29108"/>
    </ligand>
</feature>
<keyword evidence="6 13" id="KW-1133">Transmembrane helix</keyword>
<keyword evidence="7 13" id="KW-0472">Membrane</keyword>
<comment type="subcellular location">
    <subcellularLocation>
        <location evidence="1">Endoplasmic reticulum membrane</location>
        <topology evidence="1">Single-pass type II membrane protein</topology>
    </subcellularLocation>
</comment>
<reference evidence="14" key="2">
    <citation type="journal article" date="2022" name="Res Sq">
        <title>Comparative Genomics Reveals Insights into the Divergent Evolution of Astigmatic Mites and Household Pest Adaptations.</title>
        <authorList>
            <person name="Xiong Q."/>
            <person name="Wan A.T.-Y."/>
            <person name="Liu X.-Y."/>
            <person name="Fung C.S.-H."/>
            <person name="Xiao X."/>
            <person name="Malainual N."/>
            <person name="Hou J."/>
            <person name="Wang L."/>
            <person name="Wang M."/>
            <person name="Yang K."/>
            <person name="Cui Y."/>
            <person name="Leung E."/>
            <person name="Nong W."/>
            <person name="Shin S.-K."/>
            <person name="Au S."/>
            <person name="Jeong K.Y."/>
            <person name="Chew F.T."/>
            <person name="Hui J."/>
            <person name="Leung T.F."/>
            <person name="Tungtrongchitr A."/>
            <person name="Zhong N."/>
            <person name="Liu Z."/>
            <person name="Tsui S."/>
        </authorList>
    </citation>
    <scope>NUCLEOTIDE SEQUENCE</scope>
    <source>
        <strain evidence="14">Derf</strain>
        <tissue evidence="14">Whole organism</tissue>
    </source>
</reference>
<dbReference type="InterPro" id="IPR036026">
    <property type="entry name" value="Seven-hairpin_glycosidases"/>
</dbReference>
<dbReference type="GO" id="GO:0005789">
    <property type="term" value="C:endoplasmic reticulum membrane"/>
    <property type="evidence" value="ECO:0007669"/>
    <property type="project" value="UniProtKB-SubCell"/>
</dbReference>
<dbReference type="Gene3D" id="1.50.10.10">
    <property type="match status" value="1"/>
</dbReference>
<evidence type="ECO:0000256" key="11">
    <source>
        <dbReference type="PIRSR" id="PIRSR601382-2"/>
    </source>
</evidence>
<keyword evidence="4" id="KW-0256">Endoplasmic reticulum</keyword>
<dbReference type="InterPro" id="IPR012341">
    <property type="entry name" value="6hp_glycosidase-like_sf"/>
</dbReference>
<dbReference type="FunFam" id="1.50.10.10:FF:000016">
    <property type="entry name" value="alpha-1,2-Mannosidase"/>
    <property type="match status" value="1"/>
</dbReference>
<feature type="active site" description="Proton donor" evidence="10">
    <location>
        <position position="179"/>
    </location>
</feature>
<sequence>MYFVTKLSISKTRKWNIIITKNNPIGQATLAYFIFIVFFLFLSNRPSNAIQSPSNSVAEALFRTKPGHYDKMFGTFTENERIEMLKLAKETFIFAYDNYMKHAFPADELNPVYCRGRGPDFDDPSNININDVLGNYSLTLIDTLDTLVVMRNYSEFHRAVKLVIDTVNFDNDAIVQVFEATIRVLGGLLSAHLLITDNRLLFGPDIRPPWYNNELVSLAKDLAERLLPALETSSTGLPYPRVHLREGVPNSTLCHWCKSETCPAGAGSLLLEFGILSRLTGDFRFEIAAKRAINTLWGLRAKTGLLGNSIDVESAEWLGEISGIGAGIDSFYEYLLKSWIYFGEQTYWEMFKESYDKIKIYNRRGRQYCNSGIGQHPMYVNVNMHNGRTMTTWIDALAAAWPAVQLLAGDVEESICTHMVFFNIWRKFGLLPERYNWHQSEPELSFYPLRPELAESTYQLYQATKNPFYLHVGRTILESINKYTRSNCGYATVHDVQEKSLEDRMESFFLSETCKYLYLLFDKENPLNKHSNEYYLFSTEGHIFPLNNELRNVFGSFSSSSSIDLFINNNSTNTIHHSNPNCDPIEPERKLLLPLKNDYFAQLSHVIGVE</sequence>
<proteinExistence type="inferred from homology"/>
<protein>
    <recommendedName>
        <fullName evidence="12">alpha-1,2-Mannosidase</fullName>
        <ecNumber evidence="12">3.2.1.-</ecNumber>
    </recommendedName>
</protein>
<organism evidence="14 15">
    <name type="scientific">Dermatophagoides farinae</name>
    <name type="common">American house dust mite</name>
    <dbReference type="NCBI Taxonomy" id="6954"/>
    <lineage>
        <taxon>Eukaryota</taxon>
        <taxon>Metazoa</taxon>
        <taxon>Ecdysozoa</taxon>
        <taxon>Arthropoda</taxon>
        <taxon>Chelicerata</taxon>
        <taxon>Arachnida</taxon>
        <taxon>Acari</taxon>
        <taxon>Acariformes</taxon>
        <taxon>Sarcoptiformes</taxon>
        <taxon>Astigmata</taxon>
        <taxon>Psoroptidia</taxon>
        <taxon>Analgoidea</taxon>
        <taxon>Pyroglyphidae</taxon>
        <taxon>Dermatophagoidinae</taxon>
        <taxon>Dermatophagoides</taxon>
    </lineage>
</organism>
<evidence type="ECO:0000313" key="15">
    <source>
        <dbReference type="Proteomes" id="UP000790347"/>
    </source>
</evidence>
<feature type="transmembrane region" description="Helical" evidence="13">
    <location>
        <begin position="21"/>
        <end position="42"/>
    </location>
</feature>
<dbReference type="GO" id="GO:0044322">
    <property type="term" value="C:endoplasmic reticulum quality control compartment"/>
    <property type="evidence" value="ECO:0007669"/>
    <property type="project" value="GOC"/>
</dbReference>
<keyword evidence="15" id="KW-1185">Reference proteome</keyword>
<keyword evidence="11" id="KW-0479">Metal-binding</keyword>
<evidence type="ECO:0000256" key="8">
    <source>
        <dbReference type="ARBA" id="ARBA00023180"/>
    </source>
</evidence>
<dbReference type="OrthoDB" id="6486484at2759"/>
<comment type="cofactor">
    <cofactor evidence="11">
        <name>Ca(2+)</name>
        <dbReference type="ChEBI" id="CHEBI:29108"/>
    </cofactor>
</comment>
<dbReference type="PANTHER" id="PTHR45679">
    <property type="entry name" value="ER DEGRADATION-ENHANCING ALPHA-MANNOSIDASE-LIKE PROTEIN 2"/>
    <property type="match status" value="1"/>
</dbReference>
<dbReference type="GO" id="GO:1904380">
    <property type="term" value="P:endoplasmic reticulum mannose trimming"/>
    <property type="evidence" value="ECO:0007669"/>
    <property type="project" value="InterPro"/>
</dbReference>
<evidence type="ECO:0000256" key="1">
    <source>
        <dbReference type="ARBA" id="ARBA00004648"/>
    </source>
</evidence>
<dbReference type="SUPFAM" id="SSF48225">
    <property type="entry name" value="Seven-hairpin glycosidases"/>
    <property type="match status" value="1"/>
</dbReference>
<dbReference type="PANTHER" id="PTHR45679:SF5">
    <property type="entry name" value="ER DEGRADATION-ENHANCING ALPHA-MANNOSIDASE-LIKE PROTEIN 1"/>
    <property type="match status" value="1"/>
</dbReference>
<comment type="caution">
    <text evidence="14">The sequence shown here is derived from an EMBL/GenBank/DDBJ whole genome shotgun (WGS) entry which is preliminary data.</text>
</comment>
<keyword evidence="12" id="KW-0378">Hydrolase</keyword>
<dbReference type="InterPro" id="IPR001382">
    <property type="entry name" value="Glyco_hydro_47"/>
</dbReference>
<evidence type="ECO:0000256" key="13">
    <source>
        <dbReference type="SAM" id="Phobius"/>
    </source>
</evidence>
<dbReference type="EMBL" id="ASGP02000008">
    <property type="protein sequence ID" value="KAH9494331.1"/>
    <property type="molecule type" value="Genomic_DNA"/>
</dbReference>
<dbReference type="InterPro" id="IPR044674">
    <property type="entry name" value="EDEM1/2/3"/>
</dbReference>
<evidence type="ECO:0000256" key="2">
    <source>
        <dbReference type="ARBA" id="ARBA00007658"/>
    </source>
</evidence>
<evidence type="ECO:0000256" key="5">
    <source>
        <dbReference type="ARBA" id="ARBA00022968"/>
    </source>
</evidence>
<evidence type="ECO:0000256" key="6">
    <source>
        <dbReference type="ARBA" id="ARBA00022989"/>
    </source>
</evidence>
<dbReference type="Pfam" id="PF01532">
    <property type="entry name" value="Glyco_hydro_47"/>
    <property type="match status" value="1"/>
</dbReference>
<dbReference type="AlphaFoldDB" id="A0A922HKE6"/>
<evidence type="ECO:0000256" key="10">
    <source>
        <dbReference type="PIRSR" id="PIRSR601382-1"/>
    </source>
</evidence>
<evidence type="ECO:0000256" key="3">
    <source>
        <dbReference type="ARBA" id="ARBA00022692"/>
    </source>
</evidence>
<evidence type="ECO:0000313" key="14">
    <source>
        <dbReference type="EMBL" id="KAH9494331.1"/>
    </source>
</evidence>
<gene>
    <name evidence="14" type="primary">EDEM1</name>
    <name evidence="14" type="ORF">DERF_015023</name>
</gene>
<evidence type="ECO:0000256" key="12">
    <source>
        <dbReference type="RuleBase" id="RU361193"/>
    </source>
</evidence>
<feature type="active site" description="Proton donor" evidence="10">
    <location>
        <position position="433"/>
    </location>
</feature>
<comment type="similarity">
    <text evidence="2 12">Belongs to the glycosyl hydrolase 47 family.</text>
</comment>
<dbReference type="GO" id="GO:0005509">
    <property type="term" value="F:calcium ion binding"/>
    <property type="evidence" value="ECO:0007669"/>
    <property type="project" value="InterPro"/>
</dbReference>
<accession>A0A922HKE6</accession>